<evidence type="ECO:0008006" key="4">
    <source>
        <dbReference type="Google" id="ProtNLM"/>
    </source>
</evidence>
<sequence>MVPSKRKGPHEPPTPTPDTEKSGKKGKRMQGSEGVIRYACPFFKKDRVRFRDCRTFGAPSDRLADITQHLKRHHKIYTCPSCFQVFDRDIERDEHIRAREPDCTCKDENPHFGISVTTEQMEKIQRRKKPKMNPDDRWNEIWGILFEEDNTTESPLVDPQDISIFSDFLECIERFDQQRLSRRPDGPEGTRSLDCCSQTLYDLRNFINHLREQERGPAIPAPTSQLVQQEQQVSGSFSDIQMAQWVHIDDIPGVPVTVDSQAAPSVRKTCDPSQLSRLVTGGPPIHDEVDVPVDPALENNALAENNYDSSWTSLGD</sequence>
<dbReference type="Proteomes" id="UP001275084">
    <property type="component" value="Unassembled WGS sequence"/>
</dbReference>
<reference evidence="2" key="1">
    <citation type="journal article" date="2023" name="Mol. Phylogenet. Evol.">
        <title>Genome-scale phylogeny and comparative genomics of the fungal order Sordariales.</title>
        <authorList>
            <person name="Hensen N."/>
            <person name="Bonometti L."/>
            <person name="Westerberg I."/>
            <person name="Brannstrom I.O."/>
            <person name="Guillou S."/>
            <person name="Cros-Aarteil S."/>
            <person name="Calhoun S."/>
            <person name="Haridas S."/>
            <person name="Kuo A."/>
            <person name="Mondo S."/>
            <person name="Pangilinan J."/>
            <person name="Riley R."/>
            <person name="LaButti K."/>
            <person name="Andreopoulos B."/>
            <person name="Lipzen A."/>
            <person name="Chen C."/>
            <person name="Yan M."/>
            <person name="Daum C."/>
            <person name="Ng V."/>
            <person name="Clum A."/>
            <person name="Steindorff A."/>
            <person name="Ohm R.A."/>
            <person name="Martin F."/>
            <person name="Silar P."/>
            <person name="Natvig D.O."/>
            <person name="Lalanne C."/>
            <person name="Gautier V."/>
            <person name="Ament-Velasquez S.L."/>
            <person name="Kruys A."/>
            <person name="Hutchinson M.I."/>
            <person name="Powell A.J."/>
            <person name="Barry K."/>
            <person name="Miller A.N."/>
            <person name="Grigoriev I.V."/>
            <person name="Debuchy R."/>
            <person name="Gladieux P."/>
            <person name="Hiltunen Thoren M."/>
            <person name="Johannesson H."/>
        </authorList>
    </citation>
    <scope>NUCLEOTIDE SEQUENCE</scope>
    <source>
        <strain evidence="2">CBS 955.72</strain>
    </source>
</reference>
<dbReference type="AlphaFoldDB" id="A0AAJ0HD59"/>
<name>A0AAJ0HD59_9PEZI</name>
<dbReference type="PANTHER" id="PTHR38166">
    <property type="entry name" value="C2H2-TYPE DOMAIN-CONTAINING PROTEIN-RELATED"/>
    <property type="match status" value="1"/>
</dbReference>
<proteinExistence type="predicted"/>
<evidence type="ECO:0000313" key="2">
    <source>
        <dbReference type="EMBL" id="KAK3347069.1"/>
    </source>
</evidence>
<reference evidence="2" key="2">
    <citation type="submission" date="2023-06" db="EMBL/GenBank/DDBJ databases">
        <authorList>
            <consortium name="Lawrence Berkeley National Laboratory"/>
            <person name="Haridas S."/>
            <person name="Hensen N."/>
            <person name="Bonometti L."/>
            <person name="Westerberg I."/>
            <person name="Brannstrom I.O."/>
            <person name="Guillou S."/>
            <person name="Cros-Aarteil S."/>
            <person name="Calhoun S."/>
            <person name="Kuo A."/>
            <person name="Mondo S."/>
            <person name="Pangilinan J."/>
            <person name="Riley R."/>
            <person name="Labutti K."/>
            <person name="Andreopoulos B."/>
            <person name="Lipzen A."/>
            <person name="Chen C."/>
            <person name="Yanf M."/>
            <person name="Daum C."/>
            <person name="Ng V."/>
            <person name="Clum A."/>
            <person name="Steindorff A."/>
            <person name="Ohm R."/>
            <person name="Martin F."/>
            <person name="Silar P."/>
            <person name="Natvig D."/>
            <person name="Lalanne C."/>
            <person name="Gautier V."/>
            <person name="Ament-Velasquez S.L."/>
            <person name="Kruys A."/>
            <person name="Hutchinson M.I."/>
            <person name="Powell A.J."/>
            <person name="Barry K."/>
            <person name="Miller A.N."/>
            <person name="Grigoriev I.V."/>
            <person name="Debuchy R."/>
            <person name="Gladieux P."/>
            <person name="Thoren M.H."/>
            <person name="Johannesson H."/>
        </authorList>
    </citation>
    <scope>NUCLEOTIDE SEQUENCE</scope>
    <source>
        <strain evidence="2">CBS 955.72</strain>
    </source>
</reference>
<keyword evidence="3" id="KW-1185">Reference proteome</keyword>
<evidence type="ECO:0000313" key="3">
    <source>
        <dbReference type="Proteomes" id="UP001275084"/>
    </source>
</evidence>
<organism evidence="2 3">
    <name type="scientific">Lasiosphaeria hispida</name>
    <dbReference type="NCBI Taxonomy" id="260671"/>
    <lineage>
        <taxon>Eukaryota</taxon>
        <taxon>Fungi</taxon>
        <taxon>Dikarya</taxon>
        <taxon>Ascomycota</taxon>
        <taxon>Pezizomycotina</taxon>
        <taxon>Sordariomycetes</taxon>
        <taxon>Sordariomycetidae</taxon>
        <taxon>Sordariales</taxon>
        <taxon>Lasiosphaeriaceae</taxon>
        <taxon>Lasiosphaeria</taxon>
    </lineage>
</organism>
<gene>
    <name evidence="2" type="ORF">B0T25DRAFT_293858</name>
</gene>
<protein>
    <recommendedName>
        <fullName evidence="4">C2H2-type domain-containing protein</fullName>
    </recommendedName>
</protein>
<feature type="region of interest" description="Disordered" evidence="1">
    <location>
        <begin position="267"/>
        <end position="288"/>
    </location>
</feature>
<evidence type="ECO:0000256" key="1">
    <source>
        <dbReference type="SAM" id="MobiDB-lite"/>
    </source>
</evidence>
<dbReference type="PANTHER" id="PTHR38166:SF1">
    <property type="entry name" value="C2H2-TYPE DOMAIN-CONTAINING PROTEIN"/>
    <property type="match status" value="1"/>
</dbReference>
<accession>A0AAJ0HD59</accession>
<dbReference type="EMBL" id="JAUIQD010000006">
    <property type="protein sequence ID" value="KAK3347069.1"/>
    <property type="molecule type" value="Genomic_DNA"/>
</dbReference>
<feature type="region of interest" description="Disordered" evidence="1">
    <location>
        <begin position="1"/>
        <end position="31"/>
    </location>
</feature>
<comment type="caution">
    <text evidence="2">The sequence shown here is derived from an EMBL/GenBank/DDBJ whole genome shotgun (WGS) entry which is preliminary data.</text>
</comment>